<dbReference type="CDD" id="cd01545">
    <property type="entry name" value="PBP1_SalR"/>
    <property type="match status" value="1"/>
</dbReference>
<keyword evidence="3" id="KW-0804">Transcription</keyword>
<dbReference type="PROSITE" id="PS50932">
    <property type="entry name" value="HTH_LACI_2"/>
    <property type="match status" value="1"/>
</dbReference>
<organism evidence="5 6">
    <name type="scientific">Sphingomicrobium sediminis</name>
    <dbReference type="NCBI Taxonomy" id="2950949"/>
    <lineage>
        <taxon>Bacteria</taxon>
        <taxon>Pseudomonadati</taxon>
        <taxon>Pseudomonadota</taxon>
        <taxon>Alphaproteobacteria</taxon>
        <taxon>Sphingomonadales</taxon>
        <taxon>Sphingomonadaceae</taxon>
        <taxon>Sphingomicrobium</taxon>
    </lineage>
</organism>
<dbReference type="RefSeq" id="WP_252114191.1">
    <property type="nucleotide sequence ID" value="NZ_JAMSHT010000001.1"/>
</dbReference>
<dbReference type="Pfam" id="PF00356">
    <property type="entry name" value="LacI"/>
    <property type="match status" value="1"/>
</dbReference>
<dbReference type="InterPro" id="IPR046335">
    <property type="entry name" value="LacI/GalR-like_sensor"/>
</dbReference>
<dbReference type="PRINTS" id="PR00036">
    <property type="entry name" value="HTHLACI"/>
</dbReference>
<keyword evidence="1" id="KW-0805">Transcription regulation</keyword>
<evidence type="ECO:0000313" key="5">
    <source>
        <dbReference type="EMBL" id="MCM8557804.1"/>
    </source>
</evidence>
<evidence type="ECO:0000256" key="2">
    <source>
        <dbReference type="ARBA" id="ARBA00023125"/>
    </source>
</evidence>
<evidence type="ECO:0000259" key="4">
    <source>
        <dbReference type="PROSITE" id="PS50932"/>
    </source>
</evidence>
<evidence type="ECO:0000313" key="6">
    <source>
        <dbReference type="Proteomes" id="UP001155128"/>
    </source>
</evidence>
<gene>
    <name evidence="5" type="ORF">NDO55_08225</name>
</gene>
<dbReference type="PANTHER" id="PTHR30146">
    <property type="entry name" value="LACI-RELATED TRANSCRIPTIONAL REPRESSOR"/>
    <property type="match status" value="1"/>
</dbReference>
<dbReference type="AlphaFoldDB" id="A0A9X2ELY6"/>
<keyword evidence="2 5" id="KW-0238">DNA-binding</keyword>
<dbReference type="PROSITE" id="PS00356">
    <property type="entry name" value="HTH_LACI_1"/>
    <property type="match status" value="1"/>
</dbReference>
<dbReference type="GO" id="GO:0003700">
    <property type="term" value="F:DNA-binding transcription factor activity"/>
    <property type="evidence" value="ECO:0007669"/>
    <property type="project" value="TreeGrafter"/>
</dbReference>
<dbReference type="InterPro" id="IPR000843">
    <property type="entry name" value="HTH_LacI"/>
</dbReference>
<feature type="domain" description="HTH lacI-type" evidence="4">
    <location>
        <begin position="6"/>
        <end position="60"/>
    </location>
</feature>
<proteinExistence type="predicted"/>
<dbReference type="Gene3D" id="1.10.260.40">
    <property type="entry name" value="lambda repressor-like DNA-binding domains"/>
    <property type="match status" value="1"/>
</dbReference>
<dbReference type="CDD" id="cd01392">
    <property type="entry name" value="HTH_LacI"/>
    <property type="match status" value="1"/>
</dbReference>
<dbReference type="SUPFAM" id="SSF47413">
    <property type="entry name" value="lambda repressor-like DNA-binding domains"/>
    <property type="match status" value="1"/>
</dbReference>
<comment type="caution">
    <text evidence="5">The sequence shown here is derived from an EMBL/GenBank/DDBJ whole genome shotgun (WGS) entry which is preliminary data.</text>
</comment>
<dbReference type="EMBL" id="JAMSHT010000001">
    <property type="protein sequence ID" value="MCM8557804.1"/>
    <property type="molecule type" value="Genomic_DNA"/>
</dbReference>
<dbReference type="PANTHER" id="PTHR30146:SF153">
    <property type="entry name" value="LACTOSE OPERON REPRESSOR"/>
    <property type="match status" value="1"/>
</dbReference>
<accession>A0A9X2ELY6</accession>
<name>A0A9X2ELY6_9SPHN</name>
<evidence type="ECO:0000256" key="1">
    <source>
        <dbReference type="ARBA" id="ARBA00023015"/>
    </source>
</evidence>
<dbReference type="Proteomes" id="UP001155128">
    <property type="component" value="Unassembled WGS sequence"/>
</dbReference>
<dbReference type="SMART" id="SM00354">
    <property type="entry name" value="HTH_LACI"/>
    <property type="match status" value="1"/>
</dbReference>
<keyword evidence="6" id="KW-1185">Reference proteome</keyword>
<evidence type="ECO:0000256" key="3">
    <source>
        <dbReference type="ARBA" id="ARBA00023163"/>
    </source>
</evidence>
<reference evidence="5" key="1">
    <citation type="submission" date="2022-06" db="EMBL/GenBank/DDBJ databases">
        <title>Sphingomicrobium sedimins sp. nov., a marine bacterium isolated from tidal flat.</title>
        <authorList>
            <person name="Kim C.-H."/>
            <person name="Yoo Y."/>
            <person name="Kim J.-J."/>
        </authorList>
    </citation>
    <scope>NUCLEOTIDE SEQUENCE</scope>
    <source>
        <strain evidence="5">GRR-S6-50</strain>
    </source>
</reference>
<sequence length="346" mass="37970">MKKQAITIEDVARAASVSRQTVSRVINRMPSVSAKARERVESAIAQLGYSPNLAARRMGGARSFLIMAINDRARTIENWAAGRGNDWVDQMLYGGMMACEARGYHMLFELVDTDQEEAVRQVRRVLSSLQPDGIILTQPHSQNAALVEMLKEQGKPYARIDLPSDNIDGVSIHMNEESAAESATRYLIGLGHERIGFLAGSAEYAGSHFRKDGYLEAMDSAGLEPLLDSADFSFDRAADMARLWLGRQARPTAIIAENDEMAFAVLHVADELGIEVPKHLSVISFEDTPGVRFSVPPLTAIRQPTAAMIARACEILMDAAEGEESNDETVLPFQLIKRETTGPAPR</sequence>
<dbReference type="Pfam" id="PF13377">
    <property type="entry name" value="Peripla_BP_3"/>
    <property type="match status" value="1"/>
</dbReference>
<dbReference type="Gene3D" id="3.40.50.2300">
    <property type="match status" value="2"/>
</dbReference>
<dbReference type="InterPro" id="IPR028082">
    <property type="entry name" value="Peripla_BP_I"/>
</dbReference>
<dbReference type="SUPFAM" id="SSF53822">
    <property type="entry name" value="Periplasmic binding protein-like I"/>
    <property type="match status" value="1"/>
</dbReference>
<dbReference type="InterPro" id="IPR010982">
    <property type="entry name" value="Lambda_DNA-bd_dom_sf"/>
</dbReference>
<protein>
    <submittedName>
        <fullName evidence="5">LacI family DNA-binding transcriptional regulator</fullName>
    </submittedName>
</protein>
<dbReference type="GO" id="GO:0000976">
    <property type="term" value="F:transcription cis-regulatory region binding"/>
    <property type="evidence" value="ECO:0007669"/>
    <property type="project" value="TreeGrafter"/>
</dbReference>